<dbReference type="InterPro" id="IPR027417">
    <property type="entry name" value="P-loop_NTPase"/>
</dbReference>
<dbReference type="SUPFAM" id="SSF63748">
    <property type="entry name" value="Tudor/PWWP/MBT"/>
    <property type="match status" value="2"/>
</dbReference>
<evidence type="ECO:0000313" key="18">
    <source>
        <dbReference type="Proteomes" id="UP000694410"/>
    </source>
</evidence>
<evidence type="ECO:0000256" key="1">
    <source>
        <dbReference type="ARBA" id="ARBA00012552"/>
    </source>
</evidence>
<reference evidence="17" key="2">
    <citation type="submission" date="2025-09" db="UniProtKB">
        <authorList>
            <consortium name="Ensembl"/>
        </authorList>
    </citation>
    <scope>IDENTIFICATION</scope>
</reference>
<dbReference type="CDD" id="cd06463">
    <property type="entry name" value="p23_like"/>
    <property type="match status" value="1"/>
</dbReference>
<feature type="compositionally biased region" description="Acidic residues" evidence="14">
    <location>
        <begin position="1302"/>
        <end position="1316"/>
    </location>
</feature>
<dbReference type="RefSeq" id="XP_023790618.1">
    <property type="nucleotide sequence ID" value="XM_023934850.1"/>
</dbReference>
<organism evidence="17 18">
    <name type="scientific">Cyanistes caeruleus</name>
    <name type="common">Eurasian blue tit</name>
    <name type="synonym">Parus caeruleus</name>
    <dbReference type="NCBI Taxonomy" id="156563"/>
    <lineage>
        <taxon>Eukaryota</taxon>
        <taxon>Metazoa</taxon>
        <taxon>Chordata</taxon>
        <taxon>Craniata</taxon>
        <taxon>Vertebrata</taxon>
        <taxon>Euteleostomi</taxon>
        <taxon>Archelosauria</taxon>
        <taxon>Archosauria</taxon>
        <taxon>Dinosauria</taxon>
        <taxon>Saurischia</taxon>
        <taxon>Theropoda</taxon>
        <taxon>Coelurosauria</taxon>
        <taxon>Aves</taxon>
        <taxon>Neognathae</taxon>
        <taxon>Neoaves</taxon>
        <taxon>Telluraves</taxon>
        <taxon>Australaves</taxon>
        <taxon>Passeriformes</taxon>
        <taxon>Paridae</taxon>
        <taxon>Cyanistes</taxon>
    </lineage>
</organism>
<dbReference type="Pfam" id="PF04969">
    <property type="entry name" value="CS"/>
    <property type="match status" value="1"/>
</dbReference>
<accession>A0A8C0VFW0</accession>
<dbReference type="PROSITE" id="PS50103">
    <property type="entry name" value="ZF_C3H1"/>
    <property type="match status" value="1"/>
</dbReference>
<dbReference type="RefSeq" id="XP_023790616.1">
    <property type="nucleotide sequence ID" value="XM_023934848.1"/>
</dbReference>
<dbReference type="RefSeq" id="XP_023790614.1">
    <property type="nucleotide sequence ID" value="XM_023934846.1"/>
</dbReference>
<keyword evidence="13" id="KW-0479">Metal-binding</keyword>
<keyword evidence="9" id="KW-0744">Spermatogenesis</keyword>
<reference evidence="17" key="1">
    <citation type="submission" date="2025-08" db="UniProtKB">
        <authorList>
            <consortium name="Ensembl"/>
        </authorList>
    </citation>
    <scope>IDENTIFICATION</scope>
</reference>
<dbReference type="RefSeq" id="XP_023790615.1">
    <property type="nucleotide sequence ID" value="XM_023934847.1"/>
</dbReference>
<dbReference type="InterPro" id="IPR011545">
    <property type="entry name" value="DEAD/DEAH_box_helicase_dom"/>
</dbReference>
<evidence type="ECO:0000256" key="3">
    <source>
        <dbReference type="ARBA" id="ARBA00022737"/>
    </source>
</evidence>
<dbReference type="GO" id="GO:0042078">
    <property type="term" value="P:germ-line stem cell division"/>
    <property type="evidence" value="ECO:0007669"/>
    <property type="project" value="TreeGrafter"/>
</dbReference>
<dbReference type="RefSeq" id="XP_023790617.1">
    <property type="nucleotide sequence ID" value="XM_023934849.1"/>
</dbReference>
<dbReference type="GO" id="GO:0016787">
    <property type="term" value="F:hydrolase activity"/>
    <property type="evidence" value="ECO:0007669"/>
    <property type="project" value="UniProtKB-KW"/>
</dbReference>
<dbReference type="GO" id="GO:0005524">
    <property type="term" value="F:ATP binding"/>
    <property type="evidence" value="ECO:0007669"/>
    <property type="project" value="UniProtKB-KW"/>
</dbReference>
<dbReference type="GO" id="GO:0008270">
    <property type="term" value="F:zinc ion binding"/>
    <property type="evidence" value="ECO:0007669"/>
    <property type="project" value="UniProtKB-KW"/>
</dbReference>
<dbReference type="GO" id="GO:0051321">
    <property type="term" value="P:meiotic cell cycle"/>
    <property type="evidence" value="ECO:0007669"/>
    <property type="project" value="UniProtKB-KW"/>
</dbReference>
<dbReference type="InterPro" id="IPR000571">
    <property type="entry name" value="Znf_CCCH"/>
</dbReference>
<dbReference type="PANTHER" id="PTHR22655:SF2">
    <property type="entry name" value="ATP-DEPENDENT RNA HELICASE TDRD12-RELATED"/>
    <property type="match status" value="1"/>
</dbReference>
<dbReference type="GO" id="GO:0007283">
    <property type="term" value="P:spermatogenesis"/>
    <property type="evidence" value="ECO:0007669"/>
    <property type="project" value="UniProtKB-KW"/>
</dbReference>
<dbReference type="Pfam" id="PF00271">
    <property type="entry name" value="Helicase_C"/>
    <property type="match status" value="1"/>
</dbReference>
<keyword evidence="4" id="KW-0547">Nucleotide-binding</keyword>
<gene>
    <name evidence="17" type="primary">TDRD12</name>
</gene>
<keyword evidence="5" id="KW-0221">Differentiation</keyword>
<keyword evidence="8" id="KW-0067">ATP-binding</keyword>
<dbReference type="GO" id="GO:0003676">
    <property type="term" value="F:nucleic acid binding"/>
    <property type="evidence" value="ECO:0007669"/>
    <property type="project" value="InterPro"/>
</dbReference>
<dbReference type="InterPro" id="IPR001650">
    <property type="entry name" value="Helicase_C-like"/>
</dbReference>
<sequence>MGRAGPGARPGGGSGGGSAGAFWKERREAPSGRFCGQRAGVRAGPGRVWSLGAPDERVVIGETQEINMEVVVLKIEDPSCFWIAVKDYVPGIVSETVYENLNAEMKQFYNSYRDSDAIKQEEIEKGQVYVVFSEELKCWCRALVESVWCQADGYQLGCFLVDYAKYCSVASENVRVLVGAFAKIPHRAKKCRLHCTKPLTLHIDYCENTAKIGPAKKWDTAAIQHFRKLLDEATEVKATIQAVEDEVLEVFLFVTVRDEKICINDDLVAKHFAHYKEGEGTAESSTDDSDNEVSLNAECVPVEFVGPTFLARPKLPFGDTMSPHLEPGLASCNSVLEKTSQRSHTVLNDNTVPVVSMVPDVPSKEDKAVQTERLPQFLNSNSLQTQTVEDDQQSFQNAGKEKNFVFLSKKIEPSSVLETAPLFDGLKKELPWNKLSACTFTESYCWPPLAWGFDVVAISQQGHDPLLYIPPVLTLLQLESDYQALPNMSGPLALILCPGWKKAQLVFDLLKTYRKGCSRLHPMLIILGQNKDAARQVEIRGCEVVVTTPFNLLRLLEHNTGLLCRLCHLVLDEIEVLFSDTTEQVFTILDCYKKATAQAQRNLPHQIIAVGTQWNKHITPLIKEFMHDPHIVITVIEEAAIFGNVQQVVQPCMNSNRTAELLKILNFTQRNLQKVLVFSDSVDEVEMIHKVLKSNSVVSLKKHRDSKCNAECVLERWRKMHSSGTQAVLVLTDDCLQSLGITDATCVIHFSFPSPGVFGQRLQSMSDNFCSGIKDSTVDQEHMKAKSVILLTENSSCHALGILRYLKHAEAEIPEELYDLTARVLESEENEKFSRPLCASLKTFGICRNRTECPDRHQINLSIDMAQNIADEMIETPERVTILPLFIVHATNYFGRIVKKQKDQYTVLAKEINDYFKLPGHRISASTVEKSVFYGLCEGAICHRVQVVETPAKDEENVCKVTIKYIDEGRTSQVNSDQLLHLPAKFQSLPPQAVEIVVCRVKPIDNEVEWNPKVTDHINHKIKGKLHHAKVMHTLGKTVWVDPMVGVTNLPTMKMWVNEYNIRSEILSTGLGTDNPEHIGEIQKLCRQIPVLDHAESLEHLRTRPETAVEKFGTSVQALLERSTKEDTAGLEEASSPQETLIQENATESANGSVTPPSNNVLTKEAEDSTVHQQKGYHPQIKWFQDNVTVTLKVQILRAADSKCEFYREKVTFSAYSEGKLYVADLELYESVIAETCTCLIKDTEAVILLVKEKKGMWCKLLKNKNVHVSLDFEHWEESEDGRPFTVGPARPGSYPPAGSEDWFESSEDSDTESDE</sequence>
<feature type="domain" description="C3H1-type" evidence="15">
    <location>
        <begin position="832"/>
        <end position="860"/>
    </location>
</feature>
<evidence type="ECO:0000256" key="4">
    <source>
        <dbReference type="ARBA" id="ARBA00022741"/>
    </source>
</evidence>
<name>A0A8C0VFW0_CYACU</name>
<dbReference type="Ensembl" id="ENSCCET00000032852.1">
    <property type="protein sequence ID" value="ENSCCEP00000021600.1"/>
    <property type="gene ID" value="ENSCCEG00000019575.1"/>
</dbReference>
<dbReference type="Gene3D" id="2.40.50.90">
    <property type="match status" value="1"/>
</dbReference>
<feature type="zinc finger region" description="C3H1-type" evidence="13">
    <location>
        <begin position="832"/>
        <end position="860"/>
    </location>
</feature>
<evidence type="ECO:0000256" key="9">
    <source>
        <dbReference type="ARBA" id="ARBA00022871"/>
    </source>
</evidence>
<dbReference type="RefSeq" id="XP_023790612.1">
    <property type="nucleotide sequence ID" value="XM_023934844.1"/>
</dbReference>
<dbReference type="InterPro" id="IPR002999">
    <property type="entry name" value="Tudor"/>
</dbReference>
<evidence type="ECO:0000256" key="2">
    <source>
        <dbReference type="ARBA" id="ARBA00022473"/>
    </source>
</evidence>
<dbReference type="CDD" id="cd20435">
    <property type="entry name" value="Tudor_TDRD12_rpt2"/>
    <property type="match status" value="1"/>
</dbReference>
<keyword evidence="2" id="KW-0217">Developmental protein</keyword>
<evidence type="ECO:0000256" key="12">
    <source>
        <dbReference type="ARBA" id="ARBA00047984"/>
    </source>
</evidence>
<dbReference type="Pfam" id="PF00567">
    <property type="entry name" value="TUDOR"/>
    <property type="match status" value="2"/>
</dbReference>
<proteinExistence type="predicted"/>
<keyword evidence="13" id="KW-0863">Zinc-finger</keyword>
<dbReference type="EC" id="3.6.4.13" evidence="1"/>
<keyword evidence="11" id="KW-0469">Meiosis</keyword>
<dbReference type="InterPro" id="IPR007052">
    <property type="entry name" value="CS_dom"/>
</dbReference>
<dbReference type="PANTHER" id="PTHR22655">
    <property type="entry name" value="ATP-DEPENDENT RNA HELICASE TDRD12-RELATED"/>
    <property type="match status" value="1"/>
</dbReference>
<keyword evidence="13" id="KW-0862">Zinc</keyword>
<keyword evidence="18" id="KW-1185">Reference proteome</keyword>
<dbReference type="CTD" id="91646"/>
<evidence type="ECO:0000256" key="13">
    <source>
        <dbReference type="PROSITE-ProRule" id="PRU00723"/>
    </source>
</evidence>
<protein>
    <recommendedName>
        <fullName evidence="1">RNA helicase</fullName>
        <ecNumber evidence="1">3.6.4.13</ecNumber>
    </recommendedName>
</protein>
<dbReference type="InterPro" id="IPR008978">
    <property type="entry name" value="HSP20-like_chaperone"/>
</dbReference>
<keyword evidence="10" id="KW-0943">RNA-mediated gene silencing</keyword>
<evidence type="ECO:0000256" key="7">
    <source>
        <dbReference type="ARBA" id="ARBA00022806"/>
    </source>
</evidence>
<keyword evidence="6" id="KW-0378">Hydrolase</keyword>
<dbReference type="PROSITE" id="PS51203">
    <property type="entry name" value="CS"/>
    <property type="match status" value="1"/>
</dbReference>
<evidence type="ECO:0000256" key="6">
    <source>
        <dbReference type="ARBA" id="ARBA00022801"/>
    </source>
</evidence>
<comment type="catalytic activity">
    <reaction evidence="12">
        <text>ATP + H2O = ADP + phosphate + H(+)</text>
        <dbReference type="Rhea" id="RHEA:13065"/>
        <dbReference type="ChEBI" id="CHEBI:15377"/>
        <dbReference type="ChEBI" id="CHEBI:15378"/>
        <dbReference type="ChEBI" id="CHEBI:30616"/>
        <dbReference type="ChEBI" id="CHEBI:43474"/>
        <dbReference type="ChEBI" id="CHEBI:456216"/>
        <dbReference type="EC" id="3.6.4.13"/>
    </reaction>
</comment>
<evidence type="ECO:0000256" key="14">
    <source>
        <dbReference type="SAM" id="MobiDB-lite"/>
    </source>
</evidence>
<keyword evidence="7" id="KW-0347">Helicase</keyword>
<evidence type="ECO:0000259" key="16">
    <source>
        <dbReference type="PROSITE" id="PS51203"/>
    </source>
</evidence>
<evidence type="ECO:0000256" key="5">
    <source>
        <dbReference type="ARBA" id="ARBA00022782"/>
    </source>
</evidence>
<dbReference type="GO" id="GO:0031047">
    <property type="term" value="P:regulatory ncRNA-mediated gene silencing"/>
    <property type="evidence" value="ECO:0007669"/>
    <property type="project" value="UniProtKB-KW"/>
</dbReference>
<evidence type="ECO:0000256" key="10">
    <source>
        <dbReference type="ARBA" id="ARBA00023158"/>
    </source>
</evidence>
<feature type="region of interest" description="Disordered" evidence="14">
    <location>
        <begin position="1279"/>
        <end position="1316"/>
    </location>
</feature>
<dbReference type="SUPFAM" id="SSF52540">
    <property type="entry name" value="P-loop containing nucleoside triphosphate hydrolases"/>
    <property type="match status" value="2"/>
</dbReference>
<dbReference type="Proteomes" id="UP000694410">
    <property type="component" value="Unplaced"/>
</dbReference>
<dbReference type="Gene3D" id="2.30.30.140">
    <property type="match status" value="2"/>
</dbReference>
<dbReference type="KEGG" id="ccae:111934675"/>
<feature type="compositionally biased region" description="Gly residues" evidence="14">
    <location>
        <begin position="1"/>
        <end position="19"/>
    </location>
</feature>
<evidence type="ECO:0000259" key="15">
    <source>
        <dbReference type="PROSITE" id="PS50103"/>
    </source>
</evidence>
<feature type="domain" description="CS" evidence="16">
    <location>
        <begin position="1176"/>
        <end position="1262"/>
    </location>
</feature>
<dbReference type="SUPFAM" id="SSF49764">
    <property type="entry name" value="HSP20-like chaperones"/>
    <property type="match status" value="1"/>
</dbReference>
<dbReference type="Gene3D" id="2.60.40.790">
    <property type="match status" value="1"/>
</dbReference>
<dbReference type="InterPro" id="IPR035437">
    <property type="entry name" value="SNase_OB-fold_sf"/>
</dbReference>
<dbReference type="OrthoDB" id="249932at2759"/>
<feature type="region of interest" description="Disordered" evidence="14">
    <location>
        <begin position="1"/>
        <end position="21"/>
    </location>
</feature>
<dbReference type="RefSeq" id="XP_023790613.1">
    <property type="nucleotide sequence ID" value="XM_023934845.1"/>
</dbReference>
<keyword evidence="3" id="KW-0677">Repeat</keyword>
<dbReference type="Pfam" id="PF00270">
    <property type="entry name" value="DEAD"/>
    <property type="match status" value="1"/>
</dbReference>
<dbReference type="GO" id="GO:0003724">
    <property type="term" value="F:RNA helicase activity"/>
    <property type="evidence" value="ECO:0007669"/>
    <property type="project" value="UniProtKB-EC"/>
</dbReference>
<dbReference type="Gene3D" id="3.40.50.300">
    <property type="entry name" value="P-loop containing nucleotide triphosphate hydrolases"/>
    <property type="match status" value="2"/>
</dbReference>
<dbReference type="FunFam" id="3.40.50.300:FF:001416">
    <property type="entry name" value="Tudor domain containing 12"/>
    <property type="match status" value="1"/>
</dbReference>
<evidence type="ECO:0000256" key="8">
    <source>
        <dbReference type="ARBA" id="ARBA00022840"/>
    </source>
</evidence>
<dbReference type="GeneID" id="111934675"/>
<evidence type="ECO:0000313" key="17">
    <source>
        <dbReference type="Ensembl" id="ENSCCEP00000021600.1"/>
    </source>
</evidence>
<evidence type="ECO:0000256" key="11">
    <source>
        <dbReference type="ARBA" id="ARBA00023254"/>
    </source>
</evidence>